<reference evidence="5" key="1">
    <citation type="submission" date="2023-07" db="EMBL/GenBank/DDBJ databases">
        <title>Molecular identification of indigenous halophilic bacteria isolated from red sea cost, biodegradation of synthetic dyes and assessment of degraded metabolite toxicity.</title>
        <authorList>
            <person name="Chaieb K."/>
            <person name="Altayb H.N."/>
        </authorList>
    </citation>
    <scope>NUCLEOTIDE SEQUENCE [LARGE SCALE GENOMIC DNA]</scope>
    <source>
        <strain evidence="5">K20</strain>
    </source>
</reference>
<dbReference type="EMBL" id="JAIWIU010000060">
    <property type="protein sequence ID" value="MCA2016491.1"/>
    <property type="molecule type" value="Genomic_DNA"/>
</dbReference>
<dbReference type="InterPro" id="IPR036291">
    <property type="entry name" value="NAD(P)-bd_dom_sf"/>
</dbReference>
<evidence type="ECO:0000259" key="2">
    <source>
        <dbReference type="Pfam" id="PF01370"/>
    </source>
</evidence>
<gene>
    <name evidence="4" type="ORF">LDJ79_10235</name>
</gene>
<comment type="caution">
    <text evidence="4">The sequence shown here is derived from an EMBL/GenBank/DDBJ whole genome shotgun (WGS) entry which is preliminary data.</text>
</comment>
<evidence type="ECO:0000256" key="1">
    <source>
        <dbReference type="ARBA" id="ARBA00009353"/>
    </source>
</evidence>
<dbReference type="Proteomes" id="UP001199044">
    <property type="component" value="Unassembled WGS sequence"/>
</dbReference>
<dbReference type="PANTHER" id="PTHR11092:SF0">
    <property type="entry name" value="EPIMERASE FAMILY PROTEIN SDR39U1"/>
    <property type="match status" value="1"/>
</dbReference>
<dbReference type="InterPro" id="IPR013549">
    <property type="entry name" value="DUF1731"/>
</dbReference>
<dbReference type="RefSeq" id="WP_068714294.1">
    <property type="nucleotide sequence ID" value="NZ_AP014635.1"/>
</dbReference>
<feature type="domain" description="DUF1731" evidence="3">
    <location>
        <begin position="253"/>
        <end position="299"/>
    </location>
</feature>
<feature type="domain" description="NAD-dependent epimerase/dehydratase" evidence="2">
    <location>
        <begin position="3"/>
        <end position="225"/>
    </location>
</feature>
<dbReference type="SUPFAM" id="SSF51735">
    <property type="entry name" value="NAD(P)-binding Rossmann-fold domains"/>
    <property type="match status" value="1"/>
</dbReference>
<evidence type="ECO:0000313" key="5">
    <source>
        <dbReference type="Proteomes" id="UP001199044"/>
    </source>
</evidence>
<dbReference type="Pfam" id="PF08338">
    <property type="entry name" value="DUF1731"/>
    <property type="match status" value="1"/>
</dbReference>
<dbReference type="Gene3D" id="3.40.50.720">
    <property type="entry name" value="NAD(P)-binding Rossmann-like Domain"/>
    <property type="match status" value="1"/>
</dbReference>
<dbReference type="Pfam" id="PF01370">
    <property type="entry name" value="Epimerase"/>
    <property type="match status" value="1"/>
</dbReference>
<name>A0ABS7YNQ0_9VIBR</name>
<evidence type="ECO:0000313" key="4">
    <source>
        <dbReference type="EMBL" id="MCA2016491.1"/>
    </source>
</evidence>
<evidence type="ECO:0000259" key="3">
    <source>
        <dbReference type="Pfam" id="PF08338"/>
    </source>
</evidence>
<dbReference type="InterPro" id="IPR001509">
    <property type="entry name" value="Epimerase_deHydtase"/>
</dbReference>
<organism evidence="4 5">
    <name type="scientific">Vibrio tritonius</name>
    <dbReference type="NCBI Taxonomy" id="1435069"/>
    <lineage>
        <taxon>Bacteria</taxon>
        <taxon>Pseudomonadati</taxon>
        <taxon>Pseudomonadota</taxon>
        <taxon>Gammaproteobacteria</taxon>
        <taxon>Vibrionales</taxon>
        <taxon>Vibrionaceae</taxon>
        <taxon>Vibrio</taxon>
    </lineage>
</organism>
<dbReference type="InterPro" id="IPR010099">
    <property type="entry name" value="SDR39U1"/>
</dbReference>
<accession>A0ABS7YNQ0</accession>
<dbReference type="CDD" id="cd05242">
    <property type="entry name" value="SDR_a8"/>
    <property type="match status" value="1"/>
</dbReference>
<proteinExistence type="inferred from homology"/>
<keyword evidence="5" id="KW-1185">Reference proteome</keyword>
<protein>
    <submittedName>
        <fullName evidence="4">TIGR01777 family oxidoreductase</fullName>
    </submittedName>
</protein>
<sequence>MKILITGGTGLIGKELAKLIMTHELVVLTRNPYRARQQLSYINHDKLKFIQTLDGLNDLNSYDAVINLAGEPIADKRWTKKQKQVICDSRWTITQKLTNLIKQSQTPPKVFISGSAVGYYGNHSVGTFNELNDLHNDRFSHYVCANWEKIALSAQSENTRVVILRTGVVLSTHGGALTKMLLPYKLGLGGTIGNGKQYLPWIHMVDMVRAIVYLLESPQAHGAFNLTAPHPTTNKEFSRTLARCLSRPHLLFTPKWLIKLLMGESSELLLDSLGAKPKRLHDLGFQFHFTRIEPALRNLLHLNH</sequence>
<comment type="similarity">
    <text evidence="1">Belongs to the NAD(P)-dependent epimerase/dehydratase family. SDR39U1 subfamily.</text>
</comment>
<dbReference type="NCBIfam" id="TIGR01777">
    <property type="entry name" value="yfcH"/>
    <property type="match status" value="1"/>
</dbReference>
<dbReference type="PANTHER" id="PTHR11092">
    <property type="entry name" value="SUGAR NUCLEOTIDE EPIMERASE RELATED"/>
    <property type="match status" value="1"/>
</dbReference>